<dbReference type="Gene3D" id="1.10.45.10">
    <property type="entry name" value="Vanillyl-alcohol Oxidase, Chain A, domain 4"/>
    <property type="match status" value="1"/>
</dbReference>
<dbReference type="AlphaFoldDB" id="A0A6G1KBI3"/>
<dbReference type="PROSITE" id="PS51387">
    <property type="entry name" value="FAD_PCMH"/>
    <property type="match status" value="1"/>
</dbReference>
<evidence type="ECO:0000256" key="1">
    <source>
        <dbReference type="ARBA" id="ARBA00001974"/>
    </source>
</evidence>
<dbReference type="InterPro" id="IPR016171">
    <property type="entry name" value="Vanillyl_alc_oxidase_C-sub2"/>
</dbReference>
<dbReference type="Proteomes" id="UP000799428">
    <property type="component" value="Unassembled WGS sequence"/>
</dbReference>
<dbReference type="InterPro" id="IPR016169">
    <property type="entry name" value="FAD-bd_PCMH_sub2"/>
</dbReference>
<dbReference type="Pfam" id="PF01565">
    <property type="entry name" value="FAD_binding_4"/>
    <property type="match status" value="1"/>
</dbReference>
<keyword evidence="3" id="KW-0274">FAD</keyword>
<dbReference type="GO" id="GO:1903457">
    <property type="term" value="P:lactate catabolic process"/>
    <property type="evidence" value="ECO:0007669"/>
    <property type="project" value="TreeGrafter"/>
</dbReference>
<dbReference type="InterPro" id="IPR004113">
    <property type="entry name" value="FAD-bd_oxidored_4_C"/>
</dbReference>
<keyword evidence="7" id="KW-1185">Reference proteome</keyword>
<dbReference type="Gene3D" id="3.40.462.10">
    <property type="entry name" value="FAD-linked oxidases, C-terminal domain"/>
    <property type="match status" value="1"/>
</dbReference>
<accession>A0A6G1KBI3</accession>
<dbReference type="InterPro" id="IPR016166">
    <property type="entry name" value="FAD-bd_PCMH"/>
</dbReference>
<keyword evidence="2" id="KW-0285">Flavoprotein</keyword>
<dbReference type="GO" id="GO:0008720">
    <property type="term" value="F:D-lactate dehydrogenase (NAD+) activity"/>
    <property type="evidence" value="ECO:0007669"/>
    <property type="project" value="TreeGrafter"/>
</dbReference>
<dbReference type="Gene3D" id="3.30.43.10">
    <property type="entry name" value="Uridine Diphospho-n-acetylenolpyruvylglucosamine Reductase, domain 2"/>
    <property type="match status" value="1"/>
</dbReference>
<dbReference type="OrthoDB" id="5332616at2759"/>
<dbReference type="PANTHER" id="PTHR11748">
    <property type="entry name" value="D-LACTATE DEHYDROGENASE"/>
    <property type="match status" value="1"/>
</dbReference>
<comment type="cofactor">
    <cofactor evidence="1">
        <name>FAD</name>
        <dbReference type="ChEBI" id="CHEBI:57692"/>
    </cofactor>
</comment>
<evidence type="ECO:0000256" key="4">
    <source>
        <dbReference type="ARBA" id="ARBA00023002"/>
    </source>
</evidence>
<dbReference type="InterPro" id="IPR036318">
    <property type="entry name" value="FAD-bd_PCMH-like_sf"/>
</dbReference>
<dbReference type="EMBL" id="MU005769">
    <property type="protein sequence ID" value="KAF2709993.1"/>
    <property type="molecule type" value="Genomic_DNA"/>
</dbReference>
<organism evidence="6 7">
    <name type="scientific">Pleomassaria siparia CBS 279.74</name>
    <dbReference type="NCBI Taxonomy" id="1314801"/>
    <lineage>
        <taxon>Eukaryota</taxon>
        <taxon>Fungi</taxon>
        <taxon>Dikarya</taxon>
        <taxon>Ascomycota</taxon>
        <taxon>Pezizomycotina</taxon>
        <taxon>Dothideomycetes</taxon>
        <taxon>Pleosporomycetidae</taxon>
        <taxon>Pleosporales</taxon>
        <taxon>Pleomassariaceae</taxon>
        <taxon>Pleomassaria</taxon>
    </lineage>
</organism>
<evidence type="ECO:0000259" key="5">
    <source>
        <dbReference type="PROSITE" id="PS51387"/>
    </source>
</evidence>
<dbReference type="SUPFAM" id="SSF56176">
    <property type="entry name" value="FAD-binding/transporter-associated domain-like"/>
    <property type="match status" value="1"/>
</dbReference>
<feature type="domain" description="FAD-binding PCMH-type" evidence="5">
    <location>
        <begin position="104"/>
        <end position="269"/>
    </location>
</feature>
<proteinExistence type="predicted"/>
<reference evidence="6" key="1">
    <citation type="journal article" date="2020" name="Stud. Mycol.">
        <title>101 Dothideomycetes genomes: a test case for predicting lifestyles and emergence of pathogens.</title>
        <authorList>
            <person name="Haridas S."/>
            <person name="Albert R."/>
            <person name="Binder M."/>
            <person name="Bloem J."/>
            <person name="Labutti K."/>
            <person name="Salamov A."/>
            <person name="Andreopoulos B."/>
            <person name="Baker S."/>
            <person name="Barry K."/>
            <person name="Bills G."/>
            <person name="Bluhm B."/>
            <person name="Cannon C."/>
            <person name="Castanera R."/>
            <person name="Culley D."/>
            <person name="Daum C."/>
            <person name="Ezra D."/>
            <person name="Gonzalez J."/>
            <person name="Henrissat B."/>
            <person name="Kuo A."/>
            <person name="Liang C."/>
            <person name="Lipzen A."/>
            <person name="Lutzoni F."/>
            <person name="Magnuson J."/>
            <person name="Mondo S."/>
            <person name="Nolan M."/>
            <person name="Ohm R."/>
            <person name="Pangilinan J."/>
            <person name="Park H.-J."/>
            <person name="Ramirez L."/>
            <person name="Alfaro M."/>
            <person name="Sun H."/>
            <person name="Tritt A."/>
            <person name="Yoshinaga Y."/>
            <person name="Zwiers L.-H."/>
            <person name="Turgeon B."/>
            <person name="Goodwin S."/>
            <person name="Spatafora J."/>
            <person name="Crous P."/>
            <person name="Grigoriev I."/>
        </authorList>
    </citation>
    <scope>NUCLEOTIDE SEQUENCE</scope>
    <source>
        <strain evidence="6">CBS 279.74</strain>
    </source>
</reference>
<dbReference type="InterPro" id="IPR016167">
    <property type="entry name" value="FAD-bd_PCMH_sub1"/>
</dbReference>
<dbReference type="Gene3D" id="3.30.465.10">
    <property type="match status" value="1"/>
</dbReference>
<evidence type="ECO:0000256" key="2">
    <source>
        <dbReference type="ARBA" id="ARBA00022630"/>
    </source>
</evidence>
<sequence length="577" mass="63778">MNKSQPPPPTLADKYSGVPSRLTLIAQTAKDQLYSHKTVPESSLRRHNVRLPPDTTQAAFDAALAALKKNLGKENVVLNDKPLVDGWYLEHPNTHDAFHLVDQEDLVSSAVAYPASTVEVQTIVKWANEYAIPIYPISMGRNVGYGGSAPRVPGSVVVDLGRRMNKILNIDAENASCVVEPGSVFGNAIDRGVGYTPMGDHFANHCGMEVVLPNGELLRTGMGALPGKNEVDNPTWQSFQPAYGPYSDGIFSQSNFGIVCQMGFFLMRETGHQSYMITFPRDEDFPEIVETIRPLAQKGILGNIPQLRHVAQELNVTGLPKSHWYAGSSPLPRQLIRQHASKLPCGDCSWIFYGTQYGNTASIETQLTIIKSAFSRIQGSKFFLPSDLPADHYIHSRALVCSGVPILRELDWLNWKPNAAHLFFSPITPTHASDAQVVHDINVHLHAKYGFDLFPTLCVSGREMHYITNIIYDRSSNDEKRRAAALMRELIVATASEGYGEYRTHLLFADQVARTYSWGNNALMRFNETIKDALDPNGILAPGRNGIWPKKYRGKGWELLGESVEKAVGGGTISPKL</sequence>
<protein>
    <submittedName>
        <fullName evidence="6">Vanillyl alcohol oxidase</fullName>
    </submittedName>
</protein>
<dbReference type="SUPFAM" id="SSF55103">
    <property type="entry name" value="FAD-linked oxidases, C-terminal domain"/>
    <property type="match status" value="1"/>
</dbReference>
<name>A0A6G1KBI3_9PLEO</name>
<dbReference type="GO" id="GO:0005739">
    <property type="term" value="C:mitochondrion"/>
    <property type="evidence" value="ECO:0007669"/>
    <property type="project" value="TreeGrafter"/>
</dbReference>
<dbReference type="PANTHER" id="PTHR11748:SF114">
    <property type="entry name" value="ARYL-ALCOHOL OXIDASE VANILLYL-ALCOHOL OXIDASE (AFU_ORTHOLOGUE AFUA_3G09500)-RELATED"/>
    <property type="match status" value="1"/>
</dbReference>
<dbReference type="Pfam" id="PF02913">
    <property type="entry name" value="FAD-oxidase_C"/>
    <property type="match status" value="1"/>
</dbReference>
<dbReference type="GO" id="GO:0004458">
    <property type="term" value="F:D-lactate dehydrogenase (cytochrome) activity"/>
    <property type="evidence" value="ECO:0007669"/>
    <property type="project" value="TreeGrafter"/>
</dbReference>
<keyword evidence="4" id="KW-0560">Oxidoreductase</keyword>
<dbReference type="InterPro" id="IPR006094">
    <property type="entry name" value="Oxid_FAD_bind_N"/>
</dbReference>
<evidence type="ECO:0000313" key="6">
    <source>
        <dbReference type="EMBL" id="KAF2709993.1"/>
    </source>
</evidence>
<dbReference type="GO" id="GO:0071949">
    <property type="term" value="F:FAD binding"/>
    <property type="evidence" value="ECO:0007669"/>
    <property type="project" value="InterPro"/>
</dbReference>
<dbReference type="InterPro" id="IPR016170">
    <property type="entry name" value="Cytok_DH_C_sf"/>
</dbReference>
<evidence type="ECO:0000256" key="3">
    <source>
        <dbReference type="ARBA" id="ARBA00022827"/>
    </source>
</evidence>
<evidence type="ECO:0000313" key="7">
    <source>
        <dbReference type="Proteomes" id="UP000799428"/>
    </source>
</evidence>
<dbReference type="InterPro" id="IPR016164">
    <property type="entry name" value="FAD-linked_Oxase-like_C"/>
</dbReference>
<gene>
    <name evidence="6" type="ORF">K504DRAFT_533012</name>
</gene>